<dbReference type="Pfam" id="PF04932">
    <property type="entry name" value="Wzy_C"/>
    <property type="match status" value="1"/>
</dbReference>
<evidence type="ECO:0000313" key="7">
    <source>
        <dbReference type="EMBL" id="MCC2135415.1"/>
    </source>
</evidence>
<dbReference type="PANTHER" id="PTHR37422">
    <property type="entry name" value="TEICHURONIC ACID BIOSYNTHESIS PROTEIN TUAE"/>
    <property type="match status" value="1"/>
</dbReference>
<evidence type="ECO:0000259" key="6">
    <source>
        <dbReference type="Pfam" id="PF04932"/>
    </source>
</evidence>
<feature type="transmembrane region" description="Helical" evidence="5">
    <location>
        <begin position="201"/>
        <end position="219"/>
    </location>
</feature>
<keyword evidence="2 5" id="KW-0812">Transmembrane</keyword>
<feature type="transmembrane region" description="Helical" evidence="5">
    <location>
        <begin position="322"/>
        <end position="344"/>
    </location>
</feature>
<keyword evidence="8" id="KW-1185">Reference proteome</keyword>
<evidence type="ECO:0000256" key="5">
    <source>
        <dbReference type="SAM" id="Phobius"/>
    </source>
</evidence>
<protein>
    <submittedName>
        <fullName evidence="7">O-antigen ligase family protein</fullName>
    </submittedName>
</protein>
<comment type="subcellular location">
    <subcellularLocation>
        <location evidence="1">Membrane</location>
        <topology evidence="1">Multi-pass membrane protein</topology>
    </subcellularLocation>
</comment>
<dbReference type="AlphaFoldDB" id="A0AAE3AII5"/>
<evidence type="ECO:0000256" key="1">
    <source>
        <dbReference type="ARBA" id="ARBA00004141"/>
    </source>
</evidence>
<dbReference type="GO" id="GO:0016874">
    <property type="term" value="F:ligase activity"/>
    <property type="evidence" value="ECO:0007669"/>
    <property type="project" value="UniProtKB-KW"/>
</dbReference>
<dbReference type="EMBL" id="JAJEQC010000001">
    <property type="protein sequence ID" value="MCC2135415.1"/>
    <property type="molecule type" value="Genomic_DNA"/>
</dbReference>
<dbReference type="RefSeq" id="WP_308448084.1">
    <property type="nucleotide sequence ID" value="NZ_JAJEQC010000001.1"/>
</dbReference>
<accession>A0AAE3AII5</accession>
<reference evidence="7" key="1">
    <citation type="submission" date="2021-10" db="EMBL/GenBank/DDBJ databases">
        <title>Anaerobic single-cell dispensing facilitates the cultivation of human gut bacteria.</title>
        <authorList>
            <person name="Afrizal A."/>
        </authorList>
    </citation>
    <scope>NUCLEOTIDE SEQUENCE</scope>
    <source>
        <strain evidence="7">CLA-AA-H250</strain>
    </source>
</reference>
<evidence type="ECO:0000256" key="3">
    <source>
        <dbReference type="ARBA" id="ARBA00022989"/>
    </source>
</evidence>
<feature type="transmembrane region" description="Helical" evidence="5">
    <location>
        <begin position="290"/>
        <end position="310"/>
    </location>
</feature>
<feature type="transmembrane region" description="Helical" evidence="5">
    <location>
        <begin position="6"/>
        <end position="28"/>
    </location>
</feature>
<feature type="transmembrane region" description="Helical" evidence="5">
    <location>
        <begin position="135"/>
        <end position="151"/>
    </location>
</feature>
<evidence type="ECO:0000256" key="4">
    <source>
        <dbReference type="ARBA" id="ARBA00023136"/>
    </source>
</evidence>
<dbReference type="PANTHER" id="PTHR37422:SF13">
    <property type="entry name" value="LIPOPOLYSACCHARIDE BIOSYNTHESIS PROTEIN PA4999-RELATED"/>
    <property type="match status" value="1"/>
</dbReference>
<feature type="transmembrane region" description="Helical" evidence="5">
    <location>
        <begin position="171"/>
        <end position="195"/>
    </location>
</feature>
<proteinExistence type="predicted"/>
<comment type="caution">
    <text evidence="7">The sequence shown here is derived from an EMBL/GenBank/DDBJ whole genome shotgun (WGS) entry which is preliminary data.</text>
</comment>
<name>A0AAE3AII5_9FIRM</name>
<organism evidence="7 8">
    <name type="scientific">Hominenteromicrobium mulieris</name>
    <dbReference type="NCBI Taxonomy" id="2885357"/>
    <lineage>
        <taxon>Bacteria</taxon>
        <taxon>Bacillati</taxon>
        <taxon>Bacillota</taxon>
        <taxon>Clostridia</taxon>
        <taxon>Eubacteriales</taxon>
        <taxon>Oscillospiraceae</taxon>
        <taxon>Hominenteromicrobium</taxon>
    </lineage>
</organism>
<feature type="transmembrane region" description="Helical" evidence="5">
    <location>
        <begin position="93"/>
        <end position="115"/>
    </location>
</feature>
<feature type="transmembrane region" description="Helical" evidence="5">
    <location>
        <begin position="40"/>
        <end position="60"/>
    </location>
</feature>
<keyword evidence="4 5" id="KW-0472">Membrane</keyword>
<feature type="transmembrane region" description="Helical" evidence="5">
    <location>
        <begin position="66"/>
        <end position="86"/>
    </location>
</feature>
<keyword evidence="7" id="KW-0436">Ligase</keyword>
<dbReference type="GO" id="GO:0016020">
    <property type="term" value="C:membrane"/>
    <property type="evidence" value="ECO:0007669"/>
    <property type="project" value="UniProtKB-SubCell"/>
</dbReference>
<sequence>MLVLTASIFLTVYAEMLALLLLPFYIAATKQSFVFFRRKQDLFFLSAFWVLSLLVTIFSGGTVTDILLGAFMVFAFIAVIFVSYTMTQRAFRLILSFVCLMSPYCLLIALVQRALGMEWVYGARYNSIFTNPNYYAFYISLVVLFCIYNIVKSEDTPLRGLYAALIPLNLIALELTECRTTFMVLLIVCPVMLWFCGKKKWLSVYLFTMLGILLTLVLFGESLDFLPRIDLIRHDFAKRMSIWSGAIGSIMDAPWFGRGYNTYARIHDLYGSYSIAKHSHNLLLELLMDFGFVGTAVLLGYFAINVGKIIRLHRSHKCHQRYALTVSVIVCVLLHGLLDISMLWPQTGLLVIYIVGFSTEYDKQHIFGTDRRHEIFALHARSIQAKEPIL</sequence>
<keyword evidence="3 5" id="KW-1133">Transmembrane helix</keyword>
<dbReference type="InterPro" id="IPR051533">
    <property type="entry name" value="WaaL-like"/>
</dbReference>
<dbReference type="Proteomes" id="UP001199424">
    <property type="component" value="Unassembled WGS sequence"/>
</dbReference>
<dbReference type="InterPro" id="IPR007016">
    <property type="entry name" value="O-antigen_ligase-rel_domated"/>
</dbReference>
<gene>
    <name evidence="7" type="ORF">LKD31_00035</name>
</gene>
<evidence type="ECO:0000256" key="2">
    <source>
        <dbReference type="ARBA" id="ARBA00022692"/>
    </source>
</evidence>
<evidence type="ECO:0000313" key="8">
    <source>
        <dbReference type="Proteomes" id="UP001199424"/>
    </source>
</evidence>
<feature type="domain" description="O-antigen ligase-related" evidence="6">
    <location>
        <begin position="168"/>
        <end position="299"/>
    </location>
</feature>